<dbReference type="Pfam" id="PF12708">
    <property type="entry name" value="Pect-lyase_RHGA_epim"/>
    <property type="match status" value="1"/>
</dbReference>
<dbReference type="InterPro" id="IPR011050">
    <property type="entry name" value="Pectin_lyase_fold/virulence"/>
</dbReference>
<protein>
    <recommendedName>
        <fullName evidence="6">Right handed beta helix domain-containing protein</fullName>
    </recommendedName>
</protein>
<evidence type="ECO:0000259" key="2">
    <source>
        <dbReference type="Pfam" id="PF12708"/>
    </source>
</evidence>
<dbReference type="Proteomes" id="UP000054387">
    <property type="component" value="Unassembled WGS sequence"/>
</dbReference>
<dbReference type="EMBL" id="LOPU01000018">
    <property type="protein sequence ID" value="KTG10209.1"/>
    <property type="molecule type" value="Genomic_DNA"/>
</dbReference>
<evidence type="ECO:0008006" key="6">
    <source>
        <dbReference type="Google" id="ProtNLM"/>
    </source>
</evidence>
<name>A0A0W1RA35_9EURY</name>
<feature type="compositionally biased region" description="Acidic residues" evidence="1">
    <location>
        <begin position="1"/>
        <end position="23"/>
    </location>
</feature>
<dbReference type="SMART" id="SM00710">
    <property type="entry name" value="PbH1"/>
    <property type="match status" value="10"/>
</dbReference>
<dbReference type="InterPro" id="IPR039448">
    <property type="entry name" value="Beta_helix"/>
</dbReference>
<dbReference type="AlphaFoldDB" id="A0A0W1RA35"/>
<dbReference type="Pfam" id="PF13229">
    <property type="entry name" value="Beta_helix"/>
    <property type="match status" value="1"/>
</dbReference>
<organism evidence="4 5">
    <name type="scientific">Haloprofundus marisrubri</name>
    <dbReference type="NCBI Taxonomy" id="1514971"/>
    <lineage>
        <taxon>Archaea</taxon>
        <taxon>Methanobacteriati</taxon>
        <taxon>Methanobacteriota</taxon>
        <taxon>Stenosarchaea group</taxon>
        <taxon>Halobacteria</taxon>
        <taxon>Halobacteriales</taxon>
        <taxon>Haloferacaceae</taxon>
        <taxon>Haloprofundus</taxon>
    </lineage>
</organism>
<accession>A0A0W1RA35</accession>
<keyword evidence="5" id="KW-1185">Reference proteome</keyword>
<dbReference type="OrthoDB" id="213448at2157"/>
<sequence length="648" mass="67642">MGGDDESPDSGSDDADSSADDSLVDSPLDGEKNRIDDAFVDVRAFGAVGDGDADDGPAIQAALDAVAERGGGEVHLPPGTYRHTHSLLYGSNLILGGPGATLRFDPPDPDATALVPRSYGGGQRVRHVVIDGLTVTTADPAKGNGIGVAHAEDVTVRGCRGDGLRWHLVDVAGAKDVLVRNCYAVGLRSAAYQADNLTESGGLVVAPSDGPAENAVVDGSANENVAIVRNVAEDCARGVHLHRSGGHDLSVDGNKIRRCTDVGILGDDGTDWHDVRVTDNIVEGTDTSTGIRLDGRYRNISVENNSVRNHGGDGITVHPGGHGVDGEVATAGKATTEVERSVAEGVSVSDNTIERVGGAGIALRRASGEVADNYVYDVGVGERRREGQAEGREDGLLGDRPVHEPAGVVVERGDGVTVTDNVCRNVAGVGFVVRGGRAVAISANELFDFEVGVLAVSEPTPTTRVRVAGNTLEGSDRSRCGVRLRGGFDHRLDGNDCRHVARGVELVGVRRVFFRDTDVVGDSRRDGTGDSKDDDGDETTTVGYYLRDCEELRFRDNDADGFERATVLSGSTDVEGQLPHADVHVDGDCADVTLTFPGGAPPTEGRFDAGSRVKNANPSAGGPMGWVCVEGGDPGTWHAFGRIDDDPA</sequence>
<dbReference type="InterPro" id="IPR006626">
    <property type="entry name" value="PbH1"/>
</dbReference>
<feature type="domain" description="Right handed beta helix" evidence="3">
    <location>
        <begin position="290"/>
        <end position="471"/>
    </location>
</feature>
<proteinExistence type="predicted"/>
<evidence type="ECO:0000313" key="4">
    <source>
        <dbReference type="EMBL" id="KTG10209.1"/>
    </source>
</evidence>
<evidence type="ECO:0000256" key="1">
    <source>
        <dbReference type="SAM" id="MobiDB-lite"/>
    </source>
</evidence>
<gene>
    <name evidence="4" type="ORF">AUR64_11530</name>
</gene>
<dbReference type="STRING" id="1514971.AUR64_11530"/>
<feature type="region of interest" description="Disordered" evidence="1">
    <location>
        <begin position="1"/>
        <end position="32"/>
    </location>
</feature>
<evidence type="ECO:0000259" key="3">
    <source>
        <dbReference type="Pfam" id="PF13229"/>
    </source>
</evidence>
<comment type="caution">
    <text evidence="4">The sequence shown here is derived from an EMBL/GenBank/DDBJ whole genome shotgun (WGS) entry which is preliminary data.</text>
</comment>
<evidence type="ECO:0000313" key="5">
    <source>
        <dbReference type="Proteomes" id="UP000054387"/>
    </source>
</evidence>
<dbReference type="SUPFAM" id="SSF51126">
    <property type="entry name" value="Pectin lyase-like"/>
    <property type="match status" value="2"/>
</dbReference>
<dbReference type="Gene3D" id="2.160.20.10">
    <property type="entry name" value="Single-stranded right-handed beta-helix, Pectin lyase-like"/>
    <property type="match status" value="2"/>
</dbReference>
<dbReference type="RefSeq" id="WP_058581563.1">
    <property type="nucleotide sequence ID" value="NZ_LOPU01000018.1"/>
</dbReference>
<dbReference type="InterPro" id="IPR024535">
    <property type="entry name" value="RHGA/B-epi-like_pectate_lyase"/>
</dbReference>
<reference evidence="4 5" key="1">
    <citation type="submission" date="2015-12" db="EMBL/GenBank/DDBJ databases">
        <title>Haloprofundus marisrubri gen. nov., sp. nov., an extremely halophilic archaeon isolated from the Discovery deep brine-seawater interface in the Red Sea.</title>
        <authorList>
            <person name="Zhang G."/>
            <person name="Stingl U."/>
            <person name="Rashid M."/>
        </authorList>
    </citation>
    <scope>NUCLEOTIDE SEQUENCE [LARGE SCALE GENOMIC DNA]</scope>
    <source>
        <strain evidence="4 5">SB9</strain>
    </source>
</reference>
<feature type="domain" description="Rhamnogalacturonase A/B/Epimerase-like pectate lyase" evidence="2">
    <location>
        <begin position="39"/>
        <end position="97"/>
    </location>
</feature>
<dbReference type="InterPro" id="IPR012334">
    <property type="entry name" value="Pectin_lyas_fold"/>
</dbReference>